<protein>
    <submittedName>
        <fullName evidence="2">Uncharacterized protein</fullName>
    </submittedName>
</protein>
<evidence type="ECO:0000256" key="1">
    <source>
        <dbReference type="SAM" id="MobiDB-lite"/>
    </source>
</evidence>
<proteinExistence type="predicted"/>
<name>A0A1B9IWI5_9TREE</name>
<gene>
    <name evidence="2" type="ORF">L486_02572</name>
</gene>
<feature type="region of interest" description="Disordered" evidence="1">
    <location>
        <begin position="1"/>
        <end position="25"/>
    </location>
</feature>
<accession>A0A1B9IWI5</accession>
<keyword evidence="3" id="KW-1185">Reference proteome</keyword>
<dbReference type="AlphaFoldDB" id="A0A1B9IWI5"/>
<evidence type="ECO:0000313" key="2">
    <source>
        <dbReference type="EMBL" id="OCF59899.1"/>
    </source>
</evidence>
<organism evidence="2 3">
    <name type="scientific">Kwoniella mangroviensis CBS 10435</name>
    <dbReference type="NCBI Taxonomy" id="1331196"/>
    <lineage>
        <taxon>Eukaryota</taxon>
        <taxon>Fungi</taxon>
        <taxon>Dikarya</taxon>
        <taxon>Basidiomycota</taxon>
        <taxon>Agaricomycotina</taxon>
        <taxon>Tremellomycetes</taxon>
        <taxon>Tremellales</taxon>
        <taxon>Cryptococcaceae</taxon>
        <taxon>Kwoniella</taxon>
    </lineage>
</organism>
<reference evidence="3" key="2">
    <citation type="submission" date="2013-12" db="EMBL/GenBank/DDBJ databases">
        <title>Evolution of pathogenesis and genome organization in the Tremellales.</title>
        <authorList>
            <person name="Cuomo C."/>
            <person name="Litvintseva A."/>
            <person name="Heitman J."/>
            <person name="Chen Y."/>
            <person name="Sun S."/>
            <person name="Springer D."/>
            <person name="Dromer F."/>
            <person name="Young S."/>
            <person name="Zeng Q."/>
            <person name="Chapman S."/>
            <person name="Gujja S."/>
            <person name="Saif S."/>
            <person name="Birren B."/>
        </authorList>
    </citation>
    <scope>NUCLEOTIDE SEQUENCE [LARGE SCALE GENOMIC DNA]</scope>
    <source>
        <strain evidence="3">CBS 10435</strain>
    </source>
</reference>
<reference evidence="2 3" key="1">
    <citation type="submission" date="2013-07" db="EMBL/GenBank/DDBJ databases">
        <title>The Genome Sequence of Kwoniella mangroviensis CBS10435.</title>
        <authorList>
            <consortium name="The Broad Institute Genome Sequencing Platform"/>
            <person name="Cuomo C."/>
            <person name="Litvintseva A."/>
            <person name="Chen Y."/>
            <person name="Heitman J."/>
            <person name="Sun S."/>
            <person name="Springer D."/>
            <person name="Dromer F."/>
            <person name="Young S.K."/>
            <person name="Zeng Q."/>
            <person name="Gargeya S."/>
            <person name="Fitzgerald M."/>
            <person name="Abouelleil A."/>
            <person name="Alvarado L."/>
            <person name="Berlin A.M."/>
            <person name="Chapman S.B."/>
            <person name="Dewar J."/>
            <person name="Goldberg J."/>
            <person name="Griggs A."/>
            <person name="Gujja S."/>
            <person name="Hansen M."/>
            <person name="Howarth C."/>
            <person name="Imamovic A."/>
            <person name="Larimer J."/>
            <person name="McCowan C."/>
            <person name="Murphy C."/>
            <person name="Pearson M."/>
            <person name="Priest M."/>
            <person name="Roberts A."/>
            <person name="Saif S."/>
            <person name="Shea T."/>
            <person name="Sykes S."/>
            <person name="Wortman J."/>
            <person name="Nusbaum C."/>
            <person name="Birren B."/>
        </authorList>
    </citation>
    <scope>NUCLEOTIDE SEQUENCE [LARGE SCALE GENOMIC DNA]</scope>
    <source>
        <strain evidence="2 3">CBS 10435</strain>
    </source>
</reference>
<dbReference type="Proteomes" id="UP000092583">
    <property type="component" value="Unassembled WGS sequence"/>
</dbReference>
<dbReference type="EMBL" id="KI669460">
    <property type="protein sequence ID" value="OCF59899.1"/>
    <property type="molecule type" value="Genomic_DNA"/>
</dbReference>
<sequence>MRSRSSRNGPTEVPSSGGRGTTATAHSADQTFTHAPDTWQFQAGTMLAMHDENRDLGDIQGDWIVHRRTDYDGSQRLVQEPERSYDANTGTITHAGTTYTRSSMLHEEHDERLLVYKTSLNQQMIPVGQELITRDISQYLTGTYNVENHEYLVAKNRQLGKERWAKMAPPDWLEVPL</sequence>
<evidence type="ECO:0000313" key="3">
    <source>
        <dbReference type="Proteomes" id="UP000092583"/>
    </source>
</evidence>